<keyword evidence="4" id="KW-1185">Reference proteome</keyword>
<dbReference type="InterPro" id="IPR047574">
    <property type="entry name" value="AD"/>
</dbReference>
<dbReference type="InterPro" id="IPR039683">
    <property type="entry name" value="Lsm12-like"/>
</dbReference>
<reference evidence="3" key="1">
    <citation type="journal article" date="2020" name="Stud. Mycol.">
        <title>101 Dothideomycetes genomes: a test case for predicting lifestyles and emergence of pathogens.</title>
        <authorList>
            <person name="Haridas S."/>
            <person name="Albert R."/>
            <person name="Binder M."/>
            <person name="Bloem J."/>
            <person name="Labutti K."/>
            <person name="Salamov A."/>
            <person name="Andreopoulos B."/>
            <person name="Baker S."/>
            <person name="Barry K."/>
            <person name="Bills G."/>
            <person name="Bluhm B."/>
            <person name="Cannon C."/>
            <person name="Castanera R."/>
            <person name="Culley D."/>
            <person name="Daum C."/>
            <person name="Ezra D."/>
            <person name="Gonzalez J."/>
            <person name="Henrissat B."/>
            <person name="Kuo A."/>
            <person name="Liang C."/>
            <person name="Lipzen A."/>
            <person name="Lutzoni F."/>
            <person name="Magnuson J."/>
            <person name="Mondo S."/>
            <person name="Nolan M."/>
            <person name="Ohm R."/>
            <person name="Pangilinan J."/>
            <person name="Park H.-J."/>
            <person name="Ramirez L."/>
            <person name="Alfaro M."/>
            <person name="Sun H."/>
            <person name="Tritt A."/>
            <person name="Yoshinaga Y."/>
            <person name="Zwiers L.-H."/>
            <person name="Turgeon B."/>
            <person name="Goodwin S."/>
            <person name="Spatafora J."/>
            <person name="Crous P."/>
            <person name="Grigoriev I."/>
        </authorList>
    </citation>
    <scope>NUCLEOTIDE SEQUENCE</scope>
    <source>
        <strain evidence="3">CBS 269.34</strain>
    </source>
</reference>
<evidence type="ECO:0000313" key="4">
    <source>
        <dbReference type="Proteomes" id="UP000799750"/>
    </source>
</evidence>
<dbReference type="SMART" id="SM00995">
    <property type="entry name" value="AD"/>
    <property type="match status" value="1"/>
</dbReference>
<accession>A0A6A6QV98</accession>
<protein>
    <recommendedName>
        <fullName evidence="2">AD domain-containing protein</fullName>
    </recommendedName>
</protein>
<dbReference type="OrthoDB" id="1057137at2759"/>
<evidence type="ECO:0000256" key="1">
    <source>
        <dbReference type="SAM" id="MobiDB-lite"/>
    </source>
</evidence>
<dbReference type="PROSITE" id="PS52001">
    <property type="entry name" value="AD"/>
    <property type="match status" value="1"/>
</dbReference>
<dbReference type="PANTHER" id="PTHR13542">
    <property type="entry name" value="LSM12 HOMOLOG"/>
    <property type="match status" value="1"/>
</dbReference>
<name>A0A6A6QV98_9PEZI</name>
<organism evidence="3 4">
    <name type="scientific">Lophium mytilinum</name>
    <dbReference type="NCBI Taxonomy" id="390894"/>
    <lineage>
        <taxon>Eukaryota</taxon>
        <taxon>Fungi</taxon>
        <taxon>Dikarya</taxon>
        <taxon>Ascomycota</taxon>
        <taxon>Pezizomycotina</taxon>
        <taxon>Dothideomycetes</taxon>
        <taxon>Pleosporomycetidae</taxon>
        <taxon>Mytilinidiales</taxon>
        <taxon>Mytilinidiaceae</taxon>
        <taxon>Lophium</taxon>
    </lineage>
</organism>
<evidence type="ECO:0000313" key="3">
    <source>
        <dbReference type="EMBL" id="KAF2495653.1"/>
    </source>
</evidence>
<dbReference type="AlphaFoldDB" id="A0A6A6QV98"/>
<proteinExistence type="predicted"/>
<dbReference type="EMBL" id="MU004189">
    <property type="protein sequence ID" value="KAF2495653.1"/>
    <property type="molecule type" value="Genomic_DNA"/>
</dbReference>
<feature type="domain" description="AD" evidence="2">
    <location>
        <begin position="122"/>
        <end position="217"/>
    </location>
</feature>
<dbReference type="InterPro" id="IPR019181">
    <property type="entry name" value="LSM12_ABD"/>
</dbReference>
<evidence type="ECO:0000259" key="2">
    <source>
        <dbReference type="PROSITE" id="PS52001"/>
    </source>
</evidence>
<sequence>MAADHKRQATAGKIATPKVAGGKDVIDSDSILYKAVGARIKITVAPYNTVLEGTLFTTCNITHAIAINTTPAPPNPSATISSQPGDYHIIPFAHILNIELLGAGERVEGSAPGFDGALPSIAKVDLDAVRAREEATIRKIKERDAMRGRGVSKEAQEIFDALARTLPCRWHDTDIIVNDAVIISKPYSLEDCKAPQGKQQSIPHVKKVLENFFAKKKSGAGPQQGQQPQAQAQNPRVSVATPIAPRKGG</sequence>
<dbReference type="Proteomes" id="UP000799750">
    <property type="component" value="Unassembled WGS sequence"/>
</dbReference>
<gene>
    <name evidence="3" type="ORF">BU16DRAFT_461516</name>
</gene>
<feature type="region of interest" description="Disordered" evidence="1">
    <location>
        <begin position="213"/>
        <end position="249"/>
    </location>
</feature>
<feature type="compositionally biased region" description="Low complexity" evidence="1">
    <location>
        <begin position="219"/>
        <end position="233"/>
    </location>
</feature>
<dbReference type="Pfam" id="PF09793">
    <property type="entry name" value="AD"/>
    <property type="match status" value="1"/>
</dbReference>